<dbReference type="RefSeq" id="WP_243362819.1">
    <property type="nucleotide sequence ID" value="NZ_JALGBH010000002.1"/>
</dbReference>
<organism evidence="1 2">
    <name type="scientific">Pedobacter montanisoli</name>
    <dbReference type="NCBI Taxonomy" id="2923277"/>
    <lineage>
        <taxon>Bacteria</taxon>
        <taxon>Pseudomonadati</taxon>
        <taxon>Bacteroidota</taxon>
        <taxon>Sphingobacteriia</taxon>
        <taxon>Sphingobacteriales</taxon>
        <taxon>Sphingobacteriaceae</taxon>
        <taxon>Pedobacter</taxon>
    </lineage>
</organism>
<dbReference type="Gene3D" id="3.40.1350.140">
    <property type="entry name" value="MepB-like"/>
    <property type="match status" value="1"/>
</dbReference>
<accession>A0ABS9ZZ63</accession>
<proteinExistence type="predicted"/>
<protein>
    <submittedName>
        <fullName evidence="1">MepB family protein</fullName>
    </submittedName>
</protein>
<comment type="caution">
    <text evidence="1">The sequence shown here is derived from an EMBL/GenBank/DDBJ whole genome shotgun (WGS) entry which is preliminary data.</text>
</comment>
<dbReference type="PIRSF" id="PIRSF032285">
    <property type="entry name" value="UCP032285"/>
    <property type="match status" value="1"/>
</dbReference>
<dbReference type="Pfam" id="PF08877">
    <property type="entry name" value="MepB-like"/>
    <property type="match status" value="1"/>
</dbReference>
<evidence type="ECO:0000313" key="1">
    <source>
        <dbReference type="EMBL" id="MCJ0743590.1"/>
    </source>
</evidence>
<dbReference type="EMBL" id="JALGBH010000002">
    <property type="protein sequence ID" value="MCJ0743590.1"/>
    <property type="molecule type" value="Genomic_DNA"/>
</dbReference>
<name>A0ABS9ZZ63_9SPHI</name>
<reference evidence="1" key="1">
    <citation type="submission" date="2022-03" db="EMBL/GenBank/DDBJ databases">
        <authorList>
            <person name="Woo C.Y."/>
        </authorList>
    </citation>
    <scope>NUCLEOTIDE SEQUENCE</scope>
    <source>
        <strain evidence="1">CYS-01</strain>
    </source>
</reference>
<dbReference type="InterPro" id="IPR011235">
    <property type="entry name" value="MepB-like"/>
</dbReference>
<gene>
    <name evidence="1" type="ORF">MMF97_12775</name>
</gene>
<sequence>MYNELKKIKEEFYDRCGLKLSDLKLNEERSTYNACSFKLNKWNIEYRLAKITPKKTGQFVAIWKRGKNGTTMPFDVSDDFDFMVITTIKGNKIGQFIVPKQVLKEKGIISQNGAGGKRGIRVYPPWDTTTNVQAQKSQDWQIKYFSIIEKSHTNTCLELLV</sequence>
<evidence type="ECO:0000313" key="2">
    <source>
        <dbReference type="Proteomes" id="UP001165460"/>
    </source>
</evidence>
<dbReference type="Proteomes" id="UP001165460">
    <property type="component" value="Unassembled WGS sequence"/>
</dbReference>
<dbReference type="InterPro" id="IPR038231">
    <property type="entry name" value="MepB-like_sf"/>
</dbReference>
<keyword evidence="2" id="KW-1185">Reference proteome</keyword>